<evidence type="ECO:0000313" key="2">
    <source>
        <dbReference type="EMBL" id="KAG6110784.1"/>
    </source>
</evidence>
<sequence length="298" mass="32811">MNNFGVIELASARTTSAPGWAYVPDTAIAAGSAGIQPANRKRARHLTGGAGGRLSLKDFTARSEAKIRKEVEVLEKDGNKDNSIPLPVKSGRASTKFTPNVRKIMQSQKTFANHLDDYLALQALTEANSTTNKRSGPKKKDAASSSTLKTIASKDMPASLNTKDLPPILPPSFQQEAPTPLPGDDDILLMSRVPEVPTDKELRNLLAQPPLPYLEALGHVDETYPKRAFCEETNVSIGLEKRLLSSLGIRSARCHPSTIWLEKPTGAKLGATGLLVLKKKKRHRLRRKLFWRRENWHL</sequence>
<proteinExistence type="predicted"/>
<keyword evidence="3" id="KW-1185">Reference proteome</keyword>
<evidence type="ECO:0000313" key="3">
    <source>
        <dbReference type="Proteomes" id="UP000732380"/>
    </source>
</evidence>
<comment type="caution">
    <text evidence="2">The sequence shown here is derived from an EMBL/GenBank/DDBJ whole genome shotgun (WGS) entry which is preliminary data.</text>
</comment>
<feature type="region of interest" description="Disordered" evidence="1">
    <location>
        <begin position="129"/>
        <end position="164"/>
    </location>
</feature>
<reference evidence="2 3" key="1">
    <citation type="journal article" date="2020" name="bioRxiv">
        <title>Whole genome comparisons of ergot fungi reveals the divergence and evolution of species within the genus Claviceps are the result of varying mechanisms driving genome evolution and host range expansion.</title>
        <authorList>
            <person name="Wyka S.A."/>
            <person name="Mondo S.J."/>
            <person name="Liu M."/>
            <person name="Dettman J."/>
            <person name="Nalam V."/>
            <person name="Broders K.D."/>
        </authorList>
    </citation>
    <scope>NUCLEOTIDE SEQUENCE [LARGE SCALE GENOMIC DNA]</scope>
    <source>
        <strain evidence="2 3">LM576</strain>
    </source>
</reference>
<dbReference type="Proteomes" id="UP000732380">
    <property type="component" value="Unassembled WGS sequence"/>
</dbReference>
<protein>
    <submittedName>
        <fullName evidence="2">Uncharacterized protein</fullName>
    </submittedName>
</protein>
<name>A0A9P7PYQ2_9HYPO</name>
<accession>A0A9P7PYQ2</accession>
<evidence type="ECO:0000256" key="1">
    <source>
        <dbReference type="SAM" id="MobiDB-lite"/>
    </source>
</evidence>
<dbReference type="EMBL" id="SRQM01000418">
    <property type="protein sequence ID" value="KAG6110784.1"/>
    <property type="molecule type" value="Genomic_DNA"/>
</dbReference>
<organism evidence="2 3">
    <name type="scientific">Claviceps humidiphila</name>
    <dbReference type="NCBI Taxonomy" id="1294629"/>
    <lineage>
        <taxon>Eukaryota</taxon>
        <taxon>Fungi</taxon>
        <taxon>Dikarya</taxon>
        <taxon>Ascomycota</taxon>
        <taxon>Pezizomycotina</taxon>
        <taxon>Sordariomycetes</taxon>
        <taxon>Hypocreomycetidae</taxon>
        <taxon>Hypocreales</taxon>
        <taxon>Clavicipitaceae</taxon>
        <taxon>Claviceps</taxon>
    </lineage>
</organism>
<gene>
    <name evidence="2" type="ORF">E4U13_005215</name>
</gene>
<dbReference type="AlphaFoldDB" id="A0A9P7PYQ2"/>